<proteinExistence type="inferred from homology"/>
<accession>A0A9X0QAT7</accession>
<keyword evidence="6 10" id="KW-0547">Nucleotide-binding</keyword>
<feature type="site" description="Interaction with substrate tRNA" evidence="10">
    <location>
        <position position="127"/>
    </location>
</feature>
<dbReference type="Gene3D" id="1.10.20.140">
    <property type="match status" value="1"/>
</dbReference>
<evidence type="ECO:0000313" key="14">
    <source>
        <dbReference type="EMBL" id="MBB5326972.1"/>
    </source>
</evidence>
<dbReference type="GO" id="GO:0052381">
    <property type="term" value="F:tRNA dimethylallyltransferase activity"/>
    <property type="evidence" value="ECO:0007669"/>
    <property type="project" value="UniProtKB-UniRule"/>
</dbReference>
<evidence type="ECO:0000256" key="6">
    <source>
        <dbReference type="ARBA" id="ARBA00022741"/>
    </source>
</evidence>
<dbReference type="SUPFAM" id="SSF52540">
    <property type="entry name" value="P-loop containing nucleoside triphosphate hydrolases"/>
    <property type="match status" value="2"/>
</dbReference>
<keyword evidence="4 10" id="KW-0808">Transferase</keyword>
<keyword evidence="15" id="KW-1185">Reference proteome</keyword>
<comment type="caution">
    <text evidence="10">Lacks conserved residue(s) required for the propagation of feature annotation.</text>
</comment>
<comment type="cofactor">
    <cofactor evidence="1 10">
        <name>Mg(2+)</name>
        <dbReference type="ChEBI" id="CHEBI:18420"/>
    </cofactor>
</comment>
<evidence type="ECO:0000256" key="3">
    <source>
        <dbReference type="ARBA" id="ARBA00005842"/>
    </source>
</evidence>
<evidence type="ECO:0000256" key="5">
    <source>
        <dbReference type="ARBA" id="ARBA00022694"/>
    </source>
</evidence>
<evidence type="ECO:0000256" key="1">
    <source>
        <dbReference type="ARBA" id="ARBA00001946"/>
    </source>
</evidence>
<comment type="subunit">
    <text evidence="10">Monomer.</text>
</comment>
<dbReference type="GO" id="GO:0006400">
    <property type="term" value="P:tRNA modification"/>
    <property type="evidence" value="ECO:0007669"/>
    <property type="project" value="TreeGrafter"/>
</dbReference>
<evidence type="ECO:0000256" key="8">
    <source>
        <dbReference type="ARBA" id="ARBA00022842"/>
    </source>
</evidence>
<evidence type="ECO:0000256" key="12">
    <source>
        <dbReference type="RuleBase" id="RU003784"/>
    </source>
</evidence>
<keyword evidence="5 10" id="KW-0819">tRNA processing</keyword>
<keyword evidence="7 10" id="KW-0067">ATP-binding</keyword>
<dbReference type="InterPro" id="IPR018022">
    <property type="entry name" value="IPT"/>
</dbReference>
<protein>
    <recommendedName>
        <fullName evidence="10">tRNA dimethylallyltransferase</fullName>
        <ecNumber evidence="10">2.5.1.75</ecNumber>
    </recommendedName>
    <alternativeName>
        <fullName evidence="10">Dimethylallyl diphosphate:tRNA dimethylallyltransferase</fullName>
        <shortName evidence="10">DMAPP:tRNA dimethylallyltransferase</shortName>
        <shortName evidence="10">DMATase</shortName>
    </alternativeName>
    <alternativeName>
        <fullName evidence="10">Isopentenyl-diphosphate:tRNA isopentenyltransferase</fullName>
        <shortName evidence="10">IPP transferase</shortName>
        <shortName evidence="10">IPPT</shortName>
        <shortName evidence="10">IPTase</shortName>
    </alternativeName>
</protein>
<dbReference type="EMBL" id="JACHEB010000001">
    <property type="protein sequence ID" value="MBB5326972.1"/>
    <property type="molecule type" value="Genomic_DNA"/>
</dbReference>
<comment type="caution">
    <text evidence="14">The sequence shown here is derived from an EMBL/GenBank/DDBJ whole genome shotgun (WGS) entry which is preliminary data.</text>
</comment>
<dbReference type="AlphaFoldDB" id="A0A9X0QAT7"/>
<gene>
    <name evidence="10" type="primary">miaA</name>
    <name evidence="14" type="ORF">HDF14_000566</name>
</gene>
<comment type="function">
    <text evidence="2 10 12">Catalyzes the transfer of a dimethylallyl group onto the adenine at position 37 in tRNAs that read codons beginning with uridine, leading to the formation of N6-(dimethylallyl)adenosine (i(6)A).</text>
</comment>
<evidence type="ECO:0000256" key="7">
    <source>
        <dbReference type="ARBA" id="ARBA00022840"/>
    </source>
</evidence>
<dbReference type="PANTHER" id="PTHR11088:SF60">
    <property type="entry name" value="TRNA DIMETHYLALLYLTRANSFERASE"/>
    <property type="match status" value="1"/>
</dbReference>
<reference evidence="14 15" key="1">
    <citation type="submission" date="2020-08" db="EMBL/GenBank/DDBJ databases">
        <title>Genomic Encyclopedia of Type Strains, Phase IV (KMG-V): Genome sequencing to study the core and pangenomes of soil and plant-associated prokaryotes.</title>
        <authorList>
            <person name="Whitman W."/>
        </authorList>
    </citation>
    <scope>NUCLEOTIDE SEQUENCE [LARGE SCALE GENOMIC DNA]</scope>
    <source>
        <strain evidence="14 15">X5P2</strain>
    </source>
</reference>
<dbReference type="EC" id="2.5.1.75" evidence="10"/>
<comment type="similarity">
    <text evidence="3 10 13">Belongs to the IPP transferase family.</text>
</comment>
<dbReference type="RefSeq" id="WP_183973270.1">
    <property type="nucleotide sequence ID" value="NZ_JACHEB010000001.1"/>
</dbReference>
<dbReference type="InterPro" id="IPR039657">
    <property type="entry name" value="Dimethylallyltransferase"/>
</dbReference>
<evidence type="ECO:0000256" key="4">
    <source>
        <dbReference type="ARBA" id="ARBA00022679"/>
    </source>
</evidence>
<organism evidence="14 15">
    <name type="scientific">Tunturiibacter gelidiferens</name>
    <dbReference type="NCBI Taxonomy" id="3069689"/>
    <lineage>
        <taxon>Bacteria</taxon>
        <taxon>Pseudomonadati</taxon>
        <taxon>Acidobacteriota</taxon>
        <taxon>Terriglobia</taxon>
        <taxon>Terriglobales</taxon>
        <taxon>Acidobacteriaceae</taxon>
        <taxon>Tunturiibacter</taxon>
    </lineage>
</organism>
<dbReference type="PANTHER" id="PTHR11088">
    <property type="entry name" value="TRNA DIMETHYLALLYLTRANSFERASE"/>
    <property type="match status" value="1"/>
</dbReference>
<dbReference type="GO" id="GO:0005524">
    <property type="term" value="F:ATP binding"/>
    <property type="evidence" value="ECO:0007669"/>
    <property type="project" value="UniProtKB-UniRule"/>
</dbReference>
<feature type="binding site" evidence="10">
    <location>
        <begin position="14"/>
        <end position="21"/>
    </location>
    <ligand>
        <name>ATP</name>
        <dbReference type="ChEBI" id="CHEBI:30616"/>
    </ligand>
</feature>
<dbReference type="InterPro" id="IPR027417">
    <property type="entry name" value="P-loop_NTPase"/>
</dbReference>
<dbReference type="Proteomes" id="UP000535182">
    <property type="component" value="Unassembled WGS sequence"/>
</dbReference>
<feature type="binding site" evidence="10">
    <location>
        <begin position="16"/>
        <end position="21"/>
    </location>
    <ligand>
        <name>substrate</name>
    </ligand>
</feature>
<dbReference type="HAMAP" id="MF_00185">
    <property type="entry name" value="IPP_trans"/>
    <property type="match status" value="1"/>
</dbReference>
<dbReference type="Gene3D" id="3.40.50.300">
    <property type="entry name" value="P-loop containing nucleotide triphosphate hydrolases"/>
    <property type="match status" value="1"/>
</dbReference>
<comment type="catalytic activity">
    <reaction evidence="9 10 11">
        <text>adenosine(37) in tRNA + dimethylallyl diphosphate = N(6)-dimethylallyladenosine(37) in tRNA + diphosphate</text>
        <dbReference type="Rhea" id="RHEA:26482"/>
        <dbReference type="Rhea" id="RHEA-COMP:10162"/>
        <dbReference type="Rhea" id="RHEA-COMP:10375"/>
        <dbReference type="ChEBI" id="CHEBI:33019"/>
        <dbReference type="ChEBI" id="CHEBI:57623"/>
        <dbReference type="ChEBI" id="CHEBI:74411"/>
        <dbReference type="ChEBI" id="CHEBI:74415"/>
        <dbReference type="EC" id="2.5.1.75"/>
    </reaction>
</comment>
<evidence type="ECO:0000256" key="10">
    <source>
        <dbReference type="HAMAP-Rule" id="MF_00185"/>
    </source>
</evidence>
<feature type="site" description="Interaction with substrate tRNA" evidence="10">
    <location>
        <position position="105"/>
    </location>
</feature>
<dbReference type="NCBIfam" id="TIGR00174">
    <property type="entry name" value="miaA"/>
    <property type="match status" value="1"/>
</dbReference>
<evidence type="ECO:0000256" key="13">
    <source>
        <dbReference type="RuleBase" id="RU003785"/>
    </source>
</evidence>
<evidence type="ECO:0000256" key="9">
    <source>
        <dbReference type="ARBA" id="ARBA00049563"/>
    </source>
</evidence>
<name>A0A9X0QAT7_9BACT</name>
<evidence type="ECO:0000256" key="2">
    <source>
        <dbReference type="ARBA" id="ARBA00003213"/>
    </source>
</evidence>
<sequence>MVKPPEHPLIVLVGPTASGKTSLAIHLAQHFNGEIVSCDSVAVYREMEIGTAKPSHEERTLVPHHMIDVAWPDEACTAGDYSRQAREALAGITERGHLPIVAGGTGLYLRALIDGLFPAPLPKPGQRDRLRSIASARGPAYLHRILTRLDKAAATSIHANDVPKVVRAIEVSMATSQGLHQNRRTPMTVQWQQGRDALTGYSILRLGLNPPRPLLYERINQRASAMFDRGLVEETERLIARYGEACRPLTSLGYAEAAAVLRSELTRDEAIAQAQQGHRNYAKRQLTWFRRDPEIHWLPGCGGDADITDQARDLVSAHLHAQEKAHPQG</sequence>
<dbReference type="Pfam" id="PF01715">
    <property type="entry name" value="IPPT"/>
    <property type="match status" value="1"/>
</dbReference>
<keyword evidence="8 10" id="KW-0460">Magnesium</keyword>
<evidence type="ECO:0000313" key="15">
    <source>
        <dbReference type="Proteomes" id="UP000535182"/>
    </source>
</evidence>
<feature type="region of interest" description="Interaction with substrate tRNA" evidence="10">
    <location>
        <begin position="39"/>
        <end position="42"/>
    </location>
</feature>
<evidence type="ECO:0000256" key="11">
    <source>
        <dbReference type="RuleBase" id="RU003783"/>
    </source>
</evidence>